<evidence type="ECO:0000256" key="1">
    <source>
        <dbReference type="ARBA" id="ARBA00001933"/>
    </source>
</evidence>
<dbReference type="GO" id="GO:0004400">
    <property type="term" value="F:histidinol-phosphate transaminase activity"/>
    <property type="evidence" value="ECO:0007669"/>
    <property type="project" value="UniProtKB-EC"/>
</dbReference>
<dbReference type="EMBL" id="JBHULX010000039">
    <property type="protein sequence ID" value="MFD2592416.1"/>
    <property type="molecule type" value="Genomic_DNA"/>
</dbReference>
<gene>
    <name evidence="5" type="ORF">ACFSTE_16370</name>
</gene>
<name>A0ABW5NBE5_9FLAO</name>
<organism evidence="5 6">
    <name type="scientific">Aquimarina hainanensis</name>
    <dbReference type="NCBI Taxonomy" id="1578017"/>
    <lineage>
        <taxon>Bacteria</taxon>
        <taxon>Pseudomonadati</taxon>
        <taxon>Bacteroidota</taxon>
        <taxon>Flavobacteriia</taxon>
        <taxon>Flavobacteriales</taxon>
        <taxon>Flavobacteriaceae</taxon>
        <taxon>Aquimarina</taxon>
    </lineage>
</organism>
<dbReference type="PANTHER" id="PTHR42885">
    <property type="entry name" value="HISTIDINOL-PHOSPHATE AMINOTRANSFERASE-RELATED"/>
    <property type="match status" value="1"/>
</dbReference>
<dbReference type="InterPro" id="IPR015422">
    <property type="entry name" value="PyrdxlP-dep_Trfase_small"/>
</dbReference>
<dbReference type="SUPFAM" id="SSF53383">
    <property type="entry name" value="PLP-dependent transferases"/>
    <property type="match status" value="1"/>
</dbReference>
<dbReference type="PANTHER" id="PTHR42885:SF1">
    <property type="entry name" value="THREONINE-PHOSPHATE DECARBOXYLASE"/>
    <property type="match status" value="1"/>
</dbReference>
<evidence type="ECO:0000256" key="3">
    <source>
        <dbReference type="RuleBase" id="RU000481"/>
    </source>
</evidence>
<dbReference type="Gene3D" id="3.90.1150.10">
    <property type="entry name" value="Aspartate Aminotransferase, domain 1"/>
    <property type="match status" value="1"/>
</dbReference>
<keyword evidence="2" id="KW-0663">Pyridoxal phosphate</keyword>
<evidence type="ECO:0000256" key="2">
    <source>
        <dbReference type="ARBA" id="ARBA00022898"/>
    </source>
</evidence>
<dbReference type="InterPro" id="IPR004838">
    <property type="entry name" value="NHTrfase_class1_PyrdxlP-BS"/>
</dbReference>
<accession>A0ABW5NBE5</accession>
<comment type="similarity">
    <text evidence="3">Belongs to the class-I pyridoxal-phosphate-dependent aminotransferase family.</text>
</comment>
<dbReference type="Pfam" id="PF00155">
    <property type="entry name" value="Aminotran_1_2"/>
    <property type="match status" value="1"/>
</dbReference>
<dbReference type="PROSITE" id="PS00105">
    <property type="entry name" value="AA_TRANSFER_CLASS_1"/>
    <property type="match status" value="1"/>
</dbReference>
<evidence type="ECO:0000313" key="5">
    <source>
        <dbReference type="EMBL" id="MFD2592416.1"/>
    </source>
</evidence>
<proteinExistence type="inferred from homology"/>
<comment type="cofactor">
    <cofactor evidence="1 3">
        <name>pyridoxal 5'-phosphate</name>
        <dbReference type="ChEBI" id="CHEBI:597326"/>
    </cofactor>
</comment>
<dbReference type="EC" id="2.6.1.-" evidence="3"/>
<keyword evidence="3 5" id="KW-0808">Transferase</keyword>
<dbReference type="InterPro" id="IPR015421">
    <property type="entry name" value="PyrdxlP-dep_Trfase_major"/>
</dbReference>
<sequence>MIYGHGDDRYRYNINFKANFSSNVWHAGTSKALLTYLSLQLPSIGNYPSPGADELATIIAKHHEVTSDQVLITNGATEAFYLIANAFSGMHAAILSPTFSEYEDACQANKVTVRHYLRSAILQESFNEEIAFICNPNNPDGYSNTPAEIATLLEKYPATTFVIDEAYIDFSLSIQSCISLIEKYDNLIIVRSLTKVFSIPGIRLGYLLSSSSLKNKIEQVKMPWSVNTIAIEAGKYIYANYNTLYPPISDVLDNCLDLQRQIQQLNGFSVHPSSTNYFLVKMNTPQVKALKEYLIFKHQILIRDASNFKGLDAHYFRVASQDTSKNQLLINALRQWISYTS</sequence>
<dbReference type="RefSeq" id="WP_378254420.1">
    <property type="nucleotide sequence ID" value="NZ_JBHSJV010000001.1"/>
</dbReference>
<dbReference type="InterPro" id="IPR015424">
    <property type="entry name" value="PyrdxlP-dep_Trfase"/>
</dbReference>
<keyword evidence="6" id="KW-1185">Reference proteome</keyword>
<dbReference type="CDD" id="cd00609">
    <property type="entry name" value="AAT_like"/>
    <property type="match status" value="1"/>
</dbReference>
<evidence type="ECO:0000313" key="6">
    <source>
        <dbReference type="Proteomes" id="UP001597459"/>
    </source>
</evidence>
<protein>
    <recommendedName>
        <fullName evidence="3">Aminotransferase</fullName>
        <ecNumber evidence="3">2.6.1.-</ecNumber>
    </recommendedName>
</protein>
<feature type="domain" description="Aminotransferase class I/classII large" evidence="4">
    <location>
        <begin position="39"/>
        <end position="330"/>
    </location>
</feature>
<evidence type="ECO:0000259" key="4">
    <source>
        <dbReference type="Pfam" id="PF00155"/>
    </source>
</evidence>
<dbReference type="Gene3D" id="3.40.640.10">
    <property type="entry name" value="Type I PLP-dependent aspartate aminotransferase-like (Major domain)"/>
    <property type="match status" value="1"/>
</dbReference>
<keyword evidence="3 5" id="KW-0032">Aminotransferase</keyword>
<comment type="caution">
    <text evidence="5">The sequence shown here is derived from an EMBL/GenBank/DDBJ whole genome shotgun (WGS) entry which is preliminary data.</text>
</comment>
<reference evidence="6" key="1">
    <citation type="journal article" date="2019" name="Int. J. Syst. Evol. Microbiol.">
        <title>The Global Catalogue of Microorganisms (GCM) 10K type strain sequencing project: providing services to taxonomists for standard genome sequencing and annotation.</title>
        <authorList>
            <consortium name="The Broad Institute Genomics Platform"/>
            <consortium name="The Broad Institute Genome Sequencing Center for Infectious Disease"/>
            <person name="Wu L."/>
            <person name="Ma J."/>
        </authorList>
    </citation>
    <scope>NUCLEOTIDE SEQUENCE [LARGE SCALE GENOMIC DNA]</scope>
    <source>
        <strain evidence="6">KCTC 42423</strain>
    </source>
</reference>
<dbReference type="InterPro" id="IPR004839">
    <property type="entry name" value="Aminotransferase_I/II_large"/>
</dbReference>
<dbReference type="Proteomes" id="UP001597459">
    <property type="component" value="Unassembled WGS sequence"/>
</dbReference>